<dbReference type="InterPro" id="IPR022547">
    <property type="entry name" value="ATPase_RavA_C"/>
</dbReference>
<name>W8V7J0_KLEPN</name>
<evidence type="ECO:0000256" key="2">
    <source>
        <dbReference type="ARBA" id="ARBA00022741"/>
    </source>
</evidence>
<dbReference type="NCBIfam" id="NF010054">
    <property type="entry name" value="PRK13531.1"/>
    <property type="match status" value="1"/>
</dbReference>
<dbReference type="Pfam" id="PF20265">
    <property type="entry name" value="LARA_dom"/>
    <property type="match status" value="1"/>
</dbReference>
<keyword evidence="5" id="KW-0143">Chaperone</keyword>
<dbReference type="PANTHER" id="PTHR32204:SF0">
    <property type="entry name" value="ATPASE RAVA"/>
    <property type="match status" value="1"/>
</dbReference>
<dbReference type="KEGG" id="kps:KPNJ2_05412"/>
<reference evidence="7 8" key="1">
    <citation type="journal article" date="2014" name="Proc. Natl. Acad. Sci. U.S.A.">
        <title>Molecular dissection of the evolution of carbapenem-resistant multilocus sequence type 258 Klebsiella pneumoniae.</title>
        <authorList>
            <person name="Deleo F.R."/>
            <person name="Chen L."/>
            <person name="Porcella S.F."/>
            <person name="Martens C.A."/>
            <person name="Kobayashi S.D."/>
            <person name="Porter A.R."/>
            <person name="Chavda K.D."/>
            <person name="Jacobs M.R."/>
            <person name="Mathema B."/>
            <person name="Olsen R.J."/>
            <person name="Bonomo R.A."/>
            <person name="Musser J.M."/>
            <person name="Kreiswirth B.N."/>
        </authorList>
    </citation>
    <scope>NUCLEOTIDE SEQUENCE [LARGE SCALE GENOMIC DNA]</scope>
    <source>
        <strain evidence="7">30684/NJST258_2</strain>
    </source>
</reference>
<dbReference type="GO" id="GO:0005524">
    <property type="term" value="F:ATP binding"/>
    <property type="evidence" value="ECO:0007669"/>
    <property type="project" value="UniProtKB-KW"/>
</dbReference>
<dbReference type="InterPro" id="IPR045427">
    <property type="entry name" value="MoxR"/>
</dbReference>
<dbReference type="EMBL" id="CP006918">
    <property type="protein sequence ID" value="AHM82172.1"/>
    <property type="molecule type" value="Genomic_DNA"/>
</dbReference>
<dbReference type="InterPro" id="IPR046932">
    <property type="entry name" value="RavA_LARA_sf"/>
</dbReference>
<keyword evidence="3" id="KW-0378">Hydrolase</keyword>
<dbReference type="PANTHER" id="PTHR32204">
    <property type="entry name" value="ATPASE RAVA"/>
    <property type="match status" value="1"/>
</dbReference>
<accession>W8V7J0</accession>
<dbReference type="SUPFAM" id="SSF52540">
    <property type="entry name" value="P-loop containing nucleoside triphosphate hydrolases"/>
    <property type="match status" value="1"/>
</dbReference>
<keyword evidence="4" id="KW-0067">ATP-binding</keyword>
<evidence type="ECO:0000259" key="6">
    <source>
        <dbReference type="SMART" id="SM00382"/>
    </source>
</evidence>
<evidence type="ECO:0000256" key="5">
    <source>
        <dbReference type="ARBA" id="ARBA00023186"/>
    </source>
</evidence>
<dbReference type="InterPro" id="IPR027417">
    <property type="entry name" value="P-loop_NTPase"/>
</dbReference>
<sequence length="561" mass="63491">MPSPLAHKKRTVCTIICEIVPLTDTILTWLKKNKSILQAITAPALTSILVPITIHDKARNSIMAQTHLLAERISRLSAALEKGLFERSHAIRLCLLAALSGESVFLLGPPGIAKSLIARRLKFAFQQARAFEYLMTRFSTPEEVFGPLSIQALKDEGRYERLTAGYLPEAEIVFLDEIWKAGPAILNTLLTAINERHFRNGAHEEKIPMRLLVAASNELPEADSSLEALYDRMLIRLWLDKVQDKGNFRSMLVSQQDENSNPVPSALQVSDEEFTQWQQQIGNIKLPDAVFELIFQLRQQLDALPNAPYVSDRRWKKAIRLLQASAFFSGRDSIAPIDLILLKDCLWHNVESMNLMSQQLETLMTCHAWQQQAMLTRLGAIVQRRIQIQQQQSDKTALKVTRLGGMFSRKPHYELPAEIQGTTLTLLLQQPLKLHDMEVIHITFEREALANWLEKGGEIRGKLNGIGFAQLLNMDVDTSQHLVVRDVSLQGSRLALPGSAAQENMPAEIRQQLEALDDEWHQQHNRFSEQQKCLFIPVEWLGRIEASLQDVGAQIKQAKQP</sequence>
<evidence type="ECO:0000313" key="8">
    <source>
        <dbReference type="Proteomes" id="UP000019586"/>
    </source>
</evidence>
<dbReference type="Proteomes" id="UP000019586">
    <property type="component" value="Chromosome"/>
</dbReference>
<dbReference type="HOGENOM" id="CLU_018678_1_0_6"/>
<dbReference type="Pfam" id="PF17868">
    <property type="entry name" value="AAA_lid_8"/>
    <property type="match status" value="1"/>
</dbReference>
<dbReference type="CDD" id="cd00009">
    <property type="entry name" value="AAA"/>
    <property type="match status" value="1"/>
</dbReference>
<organism evidence="7 8">
    <name type="scientific">Klebsiella pneumoniae 30684/NJST258_2</name>
    <dbReference type="NCBI Taxonomy" id="1420013"/>
    <lineage>
        <taxon>Bacteria</taxon>
        <taxon>Pseudomonadati</taxon>
        <taxon>Pseudomonadota</taxon>
        <taxon>Gammaproteobacteria</taxon>
        <taxon>Enterobacterales</taxon>
        <taxon>Enterobacteriaceae</taxon>
        <taxon>Klebsiella/Raoultella group</taxon>
        <taxon>Klebsiella</taxon>
        <taxon>Klebsiella pneumoniae complex</taxon>
    </lineage>
</organism>
<dbReference type="PATRIC" id="fig|1420013.3.peg.5063"/>
<evidence type="ECO:0000256" key="1">
    <source>
        <dbReference type="ARBA" id="ARBA00022490"/>
    </source>
</evidence>
<dbReference type="SMART" id="SM00382">
    <property type="entry name" value="AAA"/>
    <property type="match status" value="1"/>
</dbReference>
<dbReference type="GO" id="GO:0016787">
    <property type="term" value="F:hydrolase activity"/>
    <property type="evidence" value="ECO:0007669"/>
    <property type="project" value="UniProtKB-KW"/>
</dbReference>
<dbReference type="InterPro" id="IPR041538">
    <property type="entry name" value="RavA-like_AAA_lid"/>
</dbReference>
<dbReference type="Gene3D" id="3.40.50.300">
    <property type="entry name" value="P-loop containing nucleotide triphosphate hydrolases"/>
    <property type="match status" value="1"/>
</dbReference>
<keyword evidence="1" id="KW-0963">Cytoplasm</keyword>
<proteinExistence type="predicted"/>
<dbReference type="Gene3D" id="2.40.128.430">
    <property type="match status" value="1"/>
</dbReference>
<keyword evidence="2" id="KW-0547">Nucleotide-binding</keyword>
<dbReference type="Gene3D" id="1.20.58.1510">
    <property type="match status" value="1"/>
</dbReference>
<dbReference type="Pfam" id="PF12592">
    <property type="entry name" value="ATPase_RavA_C"/>
    <property type="match status" value="1"/>
</dbReference>
<gene>
    <name evidence="7" type="ORF">KPNJ2_05412</name>
</gene>
<dbReference type="FunFam" id="3.40.50.300:FF:000410">
    <property type="entry name" value="ATPase RavA"/>
    <property type="match status" value="1"/>
</dbReference>
<evidence type="ECO:0000256" key="4">
    <source>
        <dbReference type="ARBA" id="ARBA00022840"/>
    </source>
</evidence>
<feature type="domain" description="AAA+ ATPase" evidence="6">
    <location>
        <begin position="100"/>
        <end position="249"/>
    </location>
</feature>
<evidence type="ECO:0000256" key="3">
    <source>
        <dbReference type="ARBA" id="ARBA00022801"/>
    </source>
</evidence>
<protein>
    <submittedName>
        <fullName evidence="7">MoxR protein</fullName>
    </submittedName>
</protein>
<dbReference type="Pfam" id="PF20030">
    <property type="entry name" value="bpMoxR"/>
    <property type="match status" value="1"/>
</dbReference>
<dbReference type="InterPro" id="IPR050513">
    <property type="entry name" value="RavA_ATPases"/>
</dbReference>
<dbReference type="InterPro" id="IPR003593">
    <property type="entry name" value="AAA+_ATPase"/>
</dbReference>
<dbReference type="AlphaFoldDB" id="W8V7J0"/>
<dbReference type="InterPro" id="IPR046898">
    <property type="entry name" value="RavA_LARA_dom"/>
</dbReference>
<evidence type="ECO:0000313" key="7">
    <source>
        <dbReference type="EMBL" id="AHM82172.1"/>
    </source>
</evidence>